<sequence length="157" mass="16293">MGPAIVAAIAVIVVLGVLNAYVPAMANLAASLGRDGHLPRWFARGAEAGAVPRRGVALVAVVCLGYTAAYFLLRIDLQVLVLVQTSSLVAVYLAGMVAAVRLLPRWTPGWWMACAGVVLTAGLAVLAGWHLVAPAALALVAAAVTIARRIRLHRRGG</sequence>
<dbReference type="Gene3D" id="1.20.1740.10">
    <property type="entry name" value="Amino acid/polyamine transporter I"/>
    <property type="match status" value="1"/>
</dbReference>
<organism evidence="2 3">
    <name type="scientific">Pseudolysinimonas kribbensis</name>
    <dbReference type="NCBI Taxonomy" id="433641"/>
    <lineage>
        <taxon>Bacteria</taxon>
        <taxon>Bacillati</taxon>
        <taxon>Actinomycetota</taxon>
        <taxon>Actinomycetes</taxon>
        <taxon>Micrococcales</taxon>
        <taxon>Microbacteriaceae</taxon>
        <taxon>Pseudolysinimonas</taxon>
    </lineage>
</organism>
<evidence type="ECO:0000256" key="1">
    <source>
        <dbReference type="SAM" id="Phobius"/>
    </source>
</evidence>
<dbReference type="Proteomes" id="UP001157034">
    <property type="component" value="Unassembled WGS sequence"/>
</dbReference>
<comment type="caution">
    <text evidence="2">The sequence shown here is derived from an EMBL/GenBank/DDBJ whole genome shotgun (WGS) entry which is preliminary data.</text>
</comment>
<keyword evidence="1" id="KW-0472">Membrane</keyword>
<gene>
    <name evidence="2" type="ORF">GCM10025881_12520</name>
</gene>
<evidence type="ECO:0000313" key="3">
    <source>
        <dbReference type="Proteomes" id="UP001157034"/>
    </source>
</evidence>
<accession>A0ABQ6K4E9</accession>
<proteinExistence type="predicted"/>
<dbReference type="RefSeq" id="WP_284253358.1">
    <property type="nucleotide sequence ID" value="NZ_BSVB01000001.1"/>
</dbReference>
<name>A0ABQ6K4E9_9MICO</name>
<feature type="transmembrane region" description="Helical" evidence="1">
    <location>
        <begin position="80"/>
        <end position="103"/>
    </location>
</feature>
<keyword evidence="1" id="KW-1133">Transmembrane helix</keyword>
<keyword evidence="3" id="KW-1185">Reference proteome</keyword>
<keyword evidence="1" id="KW-0812">Transmembrane</keyword>
<evidence type="ECO:0008006" key="4">
    <source>
        <dbReference type="Google" id="ProtNLM"/>
    </source>
</evidence>
<evidence type="ECO:0000313" key="2">
    <source>
        <dbReference type="EMBL" id="GMA94428.1"/>
    </source>
</evidence>
<reference evidence="3" key="1">
    <citation type="journal article" date="2019" name="Int. J. Syst. Evol. Microbiol.">
        <title>The Global Catalogue of Microorganisms (GCM) 10K type strain sequencing project: providing services to taxonomists for standard genome sequencing and annotation.</title>
        <authorList>
            <consortium name="The Broad Institute Genomics Platform"/>
            <consortium name="The Broad Institute Genome Sequencing Center for Infectious Disease"/>
            <person name="Wu L."/>
            <person name="Ma J."/>
        </authorList>
    </citation>
    <scope>NUCLEOTIDE SEQUENCE [LARGE SCALE GENOMIC DNA]</scope>
    <source>
        <strain evidence="3">NBRC 108894</strain>
    </source>
</reference>
<feature type="transmembrane region" description="Helical" evidence="1">
    <location>
        <begin position="55"/>
        <end position="73"/>
    </location>
</feature>
<protein>
    <recommendedName>
        <fullName evidence="4">Amino acid permease</fullName>
    </recommendedName>
</protein>
<feature type="transmembrane region" description="Helical" evidence="1">
    <location>
        <begin position="123"/>
        <end position="147"/>
    </location>
</feature>
<dbReference type="EMBL" id="BSVB01000001">
    <property type="protein sequence ID" value="GMA94428.1"/>
    <property type="molecule type" value="Genomic_DNA"/>
</dbReference>